<dbReference type="EMBL" id="BNAP01000018">
    <property type="protein sequence ID" value="GHG97490.1"/>
    <property type="molecule type" value="Genomic_DNA"/>
</dbReference>
<reference evidence="1" key="1">
    <citation type="journal article" date="2014" name="Int. J. Syst. Evol. Microbiol.">
        <title>Complete genome sequence of Corynebacterium casei LMG S-19264T (=DSM 44701T), isolated from a smear-ripened cheese.</title>
        <authorList>
            <consortium name="US DOE Joint Genome Institute (JGI-PGF)"/>
            <person name="Walter F."/>
            <person name="Albersmeier A."/>
            <person name="Kalinowski J."/>
            <person name="Ruckert C."/>
        </authorList>
    </citation>
    <scope>NUCLEOTIDE SEQUENCE</scope>
    <source>
        <strain evidence="1">CGMCC 1.7081</strain>
    </source>
</reference>
<comment type="caution">
    <text evidence="1">The sequence shown here is derived from an EMBL/GenBank/DDBJ whole genome shotgun (WGS) entry which is preliminary data.</text>
</comment>
<gene>
    <name evidence="1" type="ORF">GCM10010961_32390</name>
</gene>
<protein>
    <submittedName>
        <fullName evidence="1">Uncharacterized protein</fullName>
    </submittedName>
</protein>
<sequence length="62" mass="6838">MMSSRPDWAEHAIKADDPPWAICELELACANVLDLRDADQCAAWGGAPTRALLTGFTEFERC</sequence>
<dbReference type="Proteomes" id="UP000611500">
    <property type="component" value="Unassembled WGS sequence"/>
</dbReference>
<name>A0A8J3HAL1_9RHOB</name>
<evidence type="ECO:0000313" key="2">
    <source>
        <dbReference type="Proteomes" id="UP000611500"/>
    </source>
</evidence>
<keyword evidence="2" id="KW-1185">Reference proteome</keyword>
<organism evidence="1 2">
    <name type="scientific">Pseudodonghicola xiamenensis</name>
    <dbReference type="NCBI Taxonomy" id="337702"/>
    <lineage>
        <taxon>Bacteria</taxon>
        <taxon>Pseudomonadati</taxon>
        <taxon>Pseudomonadota</taxon>
        <taxon>Alphaproteobacteria</taxon>
        <taxon>Rhodobacterales</taxon>
        <taxon>Paracoccaceae</taxon>
        <taxon>Pseudodonghicola</taxon>
    </lineage>
</organism>
<evidence type="ECO:0000313" key="1">
    <source>
        <dbReference type="EMBL" id="GHG97490.1"/>
    </source>
</evidence>
<accession>A0A8J3HAL1</accession>
<dbReference type="RefSeq" id="WP_028094564.1">
    <property type="nucleotide sequence ID" value="NZ_BNAP01000018.1"/>
</dbReference>
<proteinExistence type="predicted"/>
<reference evidence="1" key="2">
    <citation type="submission" date="2020-09" db="EMBL/GenBank/DDBJ databases">
        <authorList>
            <person name="Sun Q."/>
            <person name="Zhou Y."/>
        </authorList>
    </citation>
    <scope>NUCLEOTIDE SEQUENCE</scope>
    <source>
        <strain evidence="1">CGMCC 1.7081</strain>
    </source>
</reference>
<dbReference type="AlphaFoldDB" id="A0A8J3HAL1"/>